<dbReference type="EMBL" id="BKCJ010010018">
    <property type="protein sequence ID" value="GEU89698.1"/>
    <property type="molecule type" value="Genomic_DNA"/>
</dbReference>
<accession>A0A6L2NTQ2</accession>
<proteinExistence type="predicted"/>
<protein>
    <submittedName>
        <fullName evidence="1">Uncharacterized protein</fullName>
    </submittedName>
</protein>
<dbReference type="AlphaFoldDB" id="A0A6L2NTQ2"/>
<comment type="caution">
    <text evidence="1">The sequence shown here is derived from an EMBL/GenBank/DDBJ whole genome shotgun (WGS) entry which is preliminary data.</text>
</comment>
<sequence>MRCEPETYIRNLLWYLDDLDKLIDERVLKYGELRMKEREVQAIKEIKKWLKEREIQEQESLVTEGITLEANLSTDGTSLDASSVTEGTTLEACLVTKGASFSSGIDSDVEKILVDTVASDIENAAIKPSYDNDTVSEILSNKNDEAKIKFDTEDVETTNIELEYNVTSLLKEYEHLKAIYQNLFDSIKRSQVQTKSSNVSQNEIENLKSQLSEFADKMFDKVFQKIESMNKKKLTLEFQMISFTNLCMIMIPQMLNQNREEKIIFENETLSFETKIKELEMTLAQQTKDFEDVKVDFSKKTDKFKTYFEKLKNARVVLKRQLDRKI</sequence>
<gene>
    <name evidence="1" type="ORF">Tci_061676</name>
</gene>
<name>A0A6L2NTQ2_TANCI</name>
<reference evidence="1" key="1">
    <citation type="journal article" date="2019" name="Sci. Rep.">
        <title>Draft genome of Tanacetum cinerariifolium, the natural source of mosquito coil.</title>
        <authorList>
            <person name="Yamashiro T."/>
            <person name="Shiraishi A."/>
            <person name="Satake H."/>
            <person name="Nakayama K."/>
        </authorList>
    </citation>
    <scope>NUCLEOTIDE SEQUENCE</scope>
</reference>
<organism evidence="1">
    <name type="scientific">Tanacetum cinerariifolium</name>
    <name type="common">Dalmatian daisy</name>
    <name type="synonym">Chrysanthemum cinerariifolium</name>
    <dbReference type="NCBI Taxonomy" id="118510"/>
    <lineage>
        <taxon>Eukaryota</taxon>
        <taxon>Viridiplantae</taxon>
        <taxon>Streptophyta</taxon>
        <taxon>Embryophyta</taxon>
        <taxon>Tracheophyta</taxon>
        <taxon>Spermatophyta</taxon>
        <taxon>Magnoliopsida</taxon>
        <taxon>eudicotyledons</taxon>
        <taxon>Gunneridae</taxon>
        <taxon>Pentapetalae</taxon>
        <taxon>asterids</taxon>
        <taxon>campanulids</taxon>
        <taxon>Asterales</taxon>
        <taxon>Asteraceae</taxon>
        <taxon>Asteroideae</taxon>
        <taxon>Anthemideae</taxon>
        <taxon>Anthemidinae</taxon>
        <taxon>Tanacetum</taxon>
    </lineage>
</organism>
<evidence type="ECO:0000313" key="1">
    <source>
        <dbReference type="EMBL" id="GEU89698.1"/>
    </source>
</evidence>